<name>A0A1Y2H7H9_9FUNG</name>
<dbReference type="Proteomes" id="UP000193411">
    <property type="component" value="Unassembled WGS sequence"/>
</dbReference>
<evidence type="ECO:0000313" key="3">
    <source>
        <dbReference type="Proteomes" id="UP000193411"/>
    </source>
</evidence>
<evidence type="ECO:0000313" key="2">
    <source>
        <dbReference type="EMBL" id="ORZ29954.1"/>
    </source>
</evidence>
<dbReference type="InterPro" id="IPR058913">
    <property type="entry name" value="Integrase_dom_put"/>
</dbReference>
<protein>
    <recommendedName>
        <fullName evidence="1">Integrase core domain-containing protein</fullName>
    </recommendedName>
</protein>
<dbReference type="EMBL" id="MCFL01000115">
    <property type="protein sequence ID" value="ORZ29954.1"/>
    <property type="molecule type" value="Genomic_DNA"/>
</dbReference>
<keyword evidence="3" id="KW-1185">Reference proteome</keyword>
<organism evidence="2 3">
    <name type="scientific">Catenaria anguillulae PL171</name>
    <dbReference type="NCBI Taxonomy" id="765915"/>
    <lineage>
        <taxon>Eukaryota</taxon>
        <taxon>Fungi</taxon>
        <taxon>Fungi incertae sedis</taxon>
        <taxon>Blastocladiomycota</taxon>
        <taxon>Blastocladiomycetes</taxon>
        <taxon>Blastocladiales</taxon>
        <taxon>Catenariaceae</taxon>
        <taxon>Catenaria</taxon>
    </lineage>
</organism>
<comment type="caution">
    <text evidence="2">The sequence shown here is derived from an EMBL/GenBank/DDBJ whole genome shotgun (WGS) entry which is preliminary data.</text>
</comment>
<dbReference type="PANTHER" id="PTHR46791">
    <property type="entry name" value="EXPRESSED PROTEIN"/>
    <property type="match status" value="1"/>
</dbReference>
<dbReference type="OrthoDB" id="5952813at2759"/>
<dbReference type="PANTHER" id="PTHR46791:SF5">
    <property type="entry name" value="CLR5 DOMAIN-CONTAINING PROTEIN-RELATED"/>
    <property type="match status" value="1"/>
</dbReference>
<evidence type="ECO:0000259" key="1">
    <source>
        <dbReference type="Pfam" id="PF24764"/>
    </source>
</evidence>
<reference evidence="2 3" key="1">
    <citation type="submission" date="2016-07" db="EMBL/GenBank/DDBJ databases">
        <title>Pervasive Adenine N6-methylation of Active Genes in Fungi.</title>
        <authorList>
            <consortium name="DOE Joint Genome Institute"/>
            <person name="Mondo S.J."/>
            <person name="Dannebaum R.O."/>
            <person name="Kuo R.C."/>
            <person name="Labutti K."/>
            <person name="Haridas S."/>
            <person name="Kuo A."/>
            <person name="Salamov A."/>
            <person name="Ahrendt S.R."/>
            <person name="Lipzen A."/>
            <person name="Sullivan W."/>
            <person name="Andreopoulos W.B."/>
            <person name="Clum A."/>
            <person name="Lindquist E."/>
            <person name="Daum C."/>
            <person name="Ramamoorthy G.K."/>
            <person name="Gryganskyi A."/>
            <person name="Culley D."/>
            <person name="Magnuson J.K."/>
            <person name="James T.Y."/>
            <person name="O'Malley M.A."/>
            <person name="Stajich J.E."/>
            <person name="Spatafora J.W."/>
            <person name="Visel A."/>
            <person name="Grigoriev I.V."/>
        </authorList>
    </citation>
    <scope>NUCLEOTIDE SEQUENCE [LARGE SCALE GENOMIC DNA]</scope>
    <source>
        <strain evidence="2 3">PL171</strain>
    </source>
</reference>
<feature type="domain" description="Integrase core" evidence="1">
    <location>
        <begin position="102"/>
        <end position="233"/>
    </location>
</feature>
<proteinExistence type="predicted"/>
<accession>A0A1Y2H7H9</accession>
<dbReference type="AlphaFoldDB" id="A0A1Y2H7H9"/>
<sequence>MAAAFGLRAGRNFVTGYLYDKIKKRLPERQVGRALKELFPEHHQLRVRYARNRLVRRPIETFFVGEQLHIDQNEKLQAYVPISSSHHLIIYVRSLTRPFPMQRYSVYLFAGVDAHSRYPVFHVAATRKTAIIPYMAWRCAVRKYGLWFRVIGDKGSENVLVAHFQRQIGNVILPPRRRYDDPYRALPSTSNVRVERFWAYSNTAVARPLLPTLDHLRDHGYFDLSDPCERYCVAEATCIVAAVLIRRLKGQVTHHYVARVGRPVEIFNQFRGNVAVPEEMLLKVEDAVAAYPGEVAMDCELEGDPLRGHAHLQEQRFQLLQEQADVELIADDLLASYHPRYSQSFADFVLSFITVTQQLVEDYL</sequence>
<dbReference type="Pfam" id="PF24764">
    <property type="entry name" value="rva_4"/>
    <property type="match status" value="1"/>
</dbReference>
<gene>
    <name evidence="2" type="ORF">BCR44DRAFT_27981</name>
</gene>